<accession>A0A1T3CJA5</accession>
<dbReference type="OrthoDB" id="4425169at2759"/>
<dbReference type="CDD" id="cd12148">
    <property type="entry name" value="fungal_TF_MHR"/>
    <property type="match status" value="1"/>
</dbReference>
<dbReference type="PANTHER" id="PTHR47785:SF4">
    <property type="entry name" value="ZN(II)2CYS6 TRANSCRIPTION FACTOR (EUROFUNG)"/>
    <property type="match status" value="1"/>
</dbReference>
<reference evidence="1 2" key="1">
    <citation type="submission" date="2016-04" db="EMBL/GenBank/DDBJ databases">
        <title>Multiple horizontal gene transfer events from other fungi enriched the ability of the initially mycotrophic fungus Trichoderma (Ascomycota) to feed on dead plant biomass.</title>
        <authorList>
            <person name="Atanasova L."/>
            <person name="Chenthamara K."/>
            <person name="Zhang J."/>
            <person name="Grujic M."/>
            <person name="Henrissat B."/>
            <person name="Kuo A."/>
            <person name="Aertz A."/>
            <person name="Salamov A."/>
            <person name="Lipzen A."/>
            <person name="Labutti K."/>
            <person name="Barry K."/>
            <person name="Miao Y."/>
            <person name="Rahimi M.J."/>
            <person name="Shen Q."/>
            <person name="Grigoriev I.V."/>
            <person name="Kubicek C.P."/>
            <person name="Druzhinina I.S."/>
        </authorList>
    </citation>
    <scope>NUCLEOTIDE SEQUENCE [LARGE SCALE GENOMIC DNA]</scope>
    <source>
        <strain evidence="1 2">NJAU 4742</strain>
    </source>
</reference>
<name>A0A1T3CJA5_9HYPO</name>
<proteinExistence type="predicted"/>
<dbReference type="Proteomes" id="UP000191004">
    <property type="component" value="Unassembled WGS sequence"/>
</dbReference>
<comment type="caution">
    <text evidence="1">The sequence shown here is derived from an EMBL/GenBank/DDBJ whole genome shotgun (WGS) entry which is preliminary data.</text>
</comment>
<keyword evidence="2" id="KW-1185">Reference proteome</keyword>
<dbReference type="AlphaFoldDB" id="A0A1T3CJA5"/>
<evidence type="ECO:0008006" key="3">
    <source>
        <dbReference type="Google" id="ProtNLM"/>
    </source>
</evidence>
<dbReference type="InterPro" id="IPR053181">
    <property type="entry name" value="EcdB-like_regulator"/>
</dbReference>
<evidence type="ECO:0000313" key="1">
    <source>
        <dbReference type="EMBL" id="OPB41174.1"/>
    </source>
</evidence>
<gene>
    <name evidence="1" type="ORF">A0O28_0078910</name>
</gene>
<dbReference type="PANTHER" id="PTHR47785">
    <property type="entry name" value="ZN(II)2CYS6 TRANSCRIPTION FACTOR (EUROFUNG)-RELATED-RELATED"/>
    <property type="match status" value="1"/>
</dbReference>
<protein>
    <recommendedName>
        <fullName evidence="3">Transcription factor domain-containing protein</fullName>
    </recommendedName>
</protein>
<evidence type="ECO:0000313" key="2">
    <source>
        <dbReference type="Proteomes" id="UP000191004"/>
    </source>
</evidence>
<organism evidence="1 2">
    <name type="scientific">Trichoderma guizhouense</name>
    <dbReference type="NCBI Taxonomy" id="1491466"/>
    <lineage>
        <taxon>Eukaryota</taxon>
        <taxon>Fungi</taxon>
        <taxon>Dikarya</taxon>
        <taxon>Ascomycota</taxon>
        <taxon>Pezizomycotina</taxon>
        <taxon>Sordariomycetes</taxon>
        <taxon>Hypocreomycetidae</taxon>
        <taxon>Hypocreales</taxon>
        <taxon>Hypocreaceae</taxon>
        <taxon>Trichoderma</taxon>
    </lineage>
</organism>
<dbReference type="EMBL" id="LVVK01000015">
    <property type="protein sequence ID" value="OPB41174.1"/>
    <property type="molecule type" value="Genomic_DNA"/>
</dbReference>
<sequence>MAITELIFPKLKLDQALLKTFAETLPAAAKETFSGLPGLTSYYRGKVIEARNVSQATDLDHSGLVMVLEWDKISSFNTFWDSERFAAFRSVMKPFMLSPVSPELYYSEIPDSGNTTACKYTQYIKVDGGYSENKSVESSWEKLTQEIGIDTKSFHAWGIQESDGAFMGMNGWSSLEDSDHELFTRLDRIEGLLLEAKSHRSAPTKSHLADQPYAPLDYQFPILSSRLAENQPCGETENSDVVVFGFDLHCLSSFGTKEFHQALLPLRVNDFEESLEQELKEGKSLFEGDQVGLLDLDLSPQNCGRLQQLFARHVLPQRPIFDHETSAKLVARVARERPLPKTLDTALTLLILALGSMSTDSQNMSYDPVTTPGLDYFRAACQIVDGDRKSNYTLQHAQCHILMSVYFQSCLLPIQAFESIRVASEKIVLLLQMRKRIASDRSYASLCQRAYWACYLIEQDLQMYISHSSCLLQSIHELVPLPTSDSEEPGFYGYLADIALCRIVARARNGISWNRAMLKEPVIVREIILQLSEWYATLPPPIKFPLLDLCQAGVFSNGTLLDTQQAQLRAKFFSTHALLHWPNVVLLLEIQSPTTRQADDQVNNDSSHILNGAAKALEFAIMSIYAFESLYSNPNLLMDSNGGTFYAIMILLLSVYNDPSLKMVQHPRTMEALCSGWHLLSYWPNKPAAESGREKVERLFREKGIKLPT</sequence>